<evidence type="ECO:0000256" key="1">
    <source>
        <dbReference type="SAM" id="Phobius"/>
    </source>
</evidence>
<evidence type="ECO:0000313" key="2">
    <source>
        <dbReference type="EMBL" id="AHD01152.1"/>
    </source>
</evidence>
<dbReference type="RefSeq" id="WP_024090452.1">
    <property type="nucleotide sequence ID" value="NC_023135.1"/>
</dbReference>
<dbReference type="Proteomes" id="UP000018780">
    <property type="component" value="Chromosome"/>
</dbReference>
<organism evidence="2 3">
    <name type="scientific">Leisingera methylohalidivorans DSM 14336</name>
    <dbReference type="NCBI Taxonomy" id="999552"/>
    <lineage>
        <taxon>Bacteria</taxon>
        <taxon>Pseudomonadati</taxon>
        <taxon>Pseudomonadota</taxon>
        <taxon>Alphaproteobacteria</taxon>
        <taxon>Rhodobacterales</taxon>
        <taxon>Roseobacteraceae</taxon>
        <taxon>Leisingera</taxon>
    </lineage>
</organism>
<protein>
    <submittedName>
        <fullName evidence="2">Uncharacterized protein</fullName>
    </submittedName>
</protein>
<name>V9VW94_9RHOB</name>
<dbReference type="STRING" id="999552.METH_11050"/>
<feature type="transmembrane region" description="Helical" evidence="1">
    <location>
        <begin position="33"/>
        <end position="54"/>
    </location>
</feature>
<accession>V9VW94</accession>
<evidence type="ECO:0000313" key="3">
    <source>
        <dbReference type="Proteomes" id="UP000018780"/>
    </source>
</evidence>
<proteinExistence type="predicted"/>
<dbReference type="AlphaFoldDB" id="V9VW94"/>
<gene>
    <name evidence="2" type="ORF">METH_11050</name>
</gene>
<keyword evidence="1" id="KW-0472">Membrane</keyword>
<dbReference type="EMBL" id="CP006773">
    <property type="protein sequence ID" value="AHD01152.1"/>
    <property type="molecule type" value="Genomic_DNA"/>
</dbReference>
<dbReference type="HOGENOM" id="CLU_204531_0_0_5"/>
<keyword evidence="1" id="KW-0812">Transmembrane</keyword>
<dbReference type="PATRIC" id="fig|999552.6.peg.2204"/>
<keyword evidence="3" id="KW-1185">Reference proteome</keyword>
<reference evidence="2 3" key="1">
    <citation type="submission" date="2013-09" db="EMBL/GenBank/DDBJ databases">
        <authorList>
            <consortium name="DOE Joint Genome Institute"/>
            <person name="Klenk H.-P."/>
            <person name="Huntemann M."/>
            <person name="Han J."/>
            <person name="Chen A."/>
            <person name="Kyrpides N."/>
            <person name="Mavromatis K."/>
            <person name="Markowitz V."/>
            <person name="Palaniappan K."/>
            <person name="Ivanova N."/>
            <person name="Schaumberg A."/>
            <person name="Pati A."/>
            <person name="Liolios K."/>
            <person name="Nordberg H.P."/>
            <person name="Cantor M.N."/>
            <person name="Hua S.X."/>
            <person name="Woyke T."/>
        </authorList>
    </citation>
    <scope>NUCLEOTIDE SEQUENCE [LARGE SCALE GENOMIC DNA]</scope>
    <source>
        <strain evidence="2 3">DSM 14336</strain>
    </source>
</reference>
<dbReference type="KEGG" id="lmd:METH_11050"/>
<sequence>MIVIAGLVLGAAIGAMKARKRGGNTLDMLQYGAVYAIVFGMLGLLATILTHRVLA</sequence>
<keyword evidence="1" id="KW-1133">Transmembrane helix</keyword>